<dbReference type="OrthoDB" id="542507at2759"/>
<dbReference type="Proteomes" id="UP000037460">
    <property type="component" value="Unassembled WGS sequence"/>
</dbReference>
<reference evidence="3" key="1">
    <citation type="journal article" date="2015" name="PLoS Genet.">
        <title>Genome Sequence and Transcriptome Analyses of Chrysochromulina tobin: Metabolic Tools for Enhanced Algal Fitness in the Prominent Order Prymnesiales (Haptophyceae).</title>
        <authorList>
            <person name="Hovde B.T."/>
            <person name="Deodato C.R."/>
            <person name="Hunsperger H.M."/>
            <person name="Ryken S.A."/>
            <person name="Yost W."/>
            <person name="Jha R.K."/>
            <person name="Patterson J."/>
            <person name="Monnat R.J. Jr."/>
            <person name="Barlow S.B."/>
            <person name="Starkenburg S.R."/>
            <person name="Cattolico R.A."/>
        </authorList>
    </citation>
    <scope>NUCLEOTIDE SEQUENCE</scope>
    <source>
        <strain evidence="3">CCMP291</strain>
    </source>
</reference>
<evidence type="ECO:0000256" key="1">
    <source>
        <dbReference type="SAM" id="Phobius"/>
    </source>
</evidence>
<accession>A0A0M0K0F2</accession>
<gene>
    <name evidence="2" type="ORF">Ctob_008491</name>
</gene>
<keyword evidence="1" id="KW-0812">Transmembrane</keyword>
<dbReference type="AlphaFoldDB" id="A0A0M0K0F2"/>
<comment type="caution">
    <text evidence="2">The sequence shown here is derived from an EMBL/GenBank/DDBJ whole genome shotgun (WGS) entry which is preliminary data.</text>
</comment>
<dbReference type="PANTHER" id="PTHR33975">
    <property type="entry name" value="MYELIN-ASSOCIATED OLIGODENDROCYTE BASIC PROTEIN"/>
    <property type="match status" value="1"/>
</dbReference>
<dbReference type="EMBL" id="JWZX01001859">
    <property type="protein sequence ID" value="KOO32052.1"/>
    <property type="molecule type" value="Genomic_DNA"/>
</dbReference>
<name>A0A0M0K0F2_9EUKA</name>
<proteinExistence type="predicted"/>
<keyword evidence="1" id="KW-1133">Transmembrane helix</keyword>
<evidence type="ECO:0000313" key="2">
    <source>
        <dbReference type="EMBL" id="KOO32052.1"/>
    </source>
</evidence>
<evidence type="ECO:0000313" key="3">
    <source>
        <dbReference type="Proteomes" id="UP000037460"/>
    </source>
</evidence>
<protein>
    <submittedName>
        <fullName evidence="2">Membrane protein</fullName>
    </submittedName>
</protein>
<dbReference type="InterPro" id="IPR010903">
    <property type="entry name" value="DUF1517"/>
</dbReference>
<dbReference type="InterPro" id="IPR053023">
    <property type="entry name" value="FLAP_modulator"/>
</dbReference>
<keyword evidence="1" id="KW-0472">Membrane</keyword>
<dbReference type="PANTHER" id="PTHR33975:SF2">
    <property type="entry name" value="MYELIN-ASSOCIATED OLIGODENDROCYTE BASIC PROTEIN"/>
    <property type="match status" value="1"/>
</dbReference>
<organism evidence="2 3">
    <name type="scientific">Chrysochromulina tobinii</name>
    <dbReference type="NCBI Taxonomy" id="1460289"/>
    <lineage>
        <taxon>Eukaryota</taxon>
        <taxon>Haptista</taxon>
        <taxon>Haptophyta</taxon>
        <taxon>Prymnesiophyceae</taxon>
        <taxon>Prymnesiales</taxon>
        <taxon>Chrysochromulinaceae</taxon>
        <taxon>Chrysochromulina</taxon>
    </lineage>
</organism>
<keyword evidence="3" id="KW-1185">Reference proteome</keyword>
<dbReference type="Pfam" id="PF07466">
    <property type="entry name" value="DUF1517"/>
    <property type="match status" value="1"/>
</dbReference>
<sequence length="229" mass="24751">MFSPFGFGFSPFGFSPFGFGFGLPLPLVLLAVGGLALTSFRSSRGIEASDQPGAALCLQVACYCDDRQNSLFGKLNKIASSADTDSELGLQSLVSDTCLAILRSSKDWLAARTESEIAGLLKNDVDAAYNRLVVTERSKWEVEQKALKRTAPGQPTYMVATLVVLLRSAQPLKPISQNGDLRDALQNLAAAVSVDDNLLAAEVLWTPEDTNDVMDRDELFLNFPELVSV</sequence>
<feature type="transmembrane region" description="Helical" evidence="1">
    <location>
        <begin position="12"/>
        <end position="37"/>
    </location>
</feature>